<keyword evidence="3" id="KW-1185">Reference proteome</keyword>
<feature type="compositionally biased region" description="Low complexity" evidence="1">
    <location>
        <begin position="350"/>
        <end position="361"/>
    </location>
</feature>
<evidence type="ECO:0000313" key="2">
    <source>
        <dbReference type="EMBL" id="KAG0284152.1"/>
    </source>
</evidence>
<feature type="compositionally biased region" description="Polar residues" evidence="1">
    <location>
        <begin position="419"/>
        <end position="436"/>
    </location>
</feature>
<dbReference type="SUPFAM" id="SSF46785">
    <property type="entry name" value="Winged helix' DNA-binding domain"/>
    <property type="match status" value="1"/>
</dbReference>
<feature type="region of interest" description="Disordered" evidence="1">
    <location>
        <begin position="231"/>
        <end position="335"/>
    </location>
</feature>
<name>A0ABQ7JS78_9FUNG</name>
<reference evidence="2 3" key="1">
    <citation type="journal article" date="2020" name="Fungal Divers.">
        <title>Resolving the Mortierellaceae phylogeny through synthesis of multi-gene phylogenetics and phylogenomics.</title>
        <authorList>
            <person name="Vandepol N."/>
            <person name="Liber J."/>
            <person name="Desiro A."/>
            <person name="Na H."/>
            <person name="Kennedy M."/>
            <person name="Barry K."/>
            <person name="Grigoriev I.V."/>
            <person name="Miller A.N."/>
            <person name="O'Donnell K."/>
            <person name="Stajich J.E."/>
            <person name="Bonito G."/>
        </authorList>
    </citation>
    <scope>NUCLEOTIDE SEQUENCE [LARGE SCALE GENOMIC DNA]</scope>
    <source>
        <strain evidence="2 3">AD045</strain>
    </source>
</reference>
<protein>
    <recommendedName>
        <fullName evidence="4">RNA polymerase II elongation factor ELL N-terminal domain-containing protein</fullName>
    </recommendedName>
</protein>
<evidence type="ECO:0000313" key="3">
    <source>
        <dbReference type="Proteomes" id="UP001194696"/>
    </source>
</evidence>
<dbReference type="Gene3D" id="1.10.10.2670">
    <property type="entry name" value="E3 ubiquitin-protein ligase"/>
    <property type="match status" value="1"/>
</dbReference>
<evidence type="ECO:0000256" key="1">
    <source>
        <dbReference type="SAM" id="MobiDB-lite"/>
    </source>
</evidence>
<evidence type="ECO:0008006" key="4">
    <source>
        <dbReference type="Google" id="ProtNLM"/>
    </source>
</evidence>
<dbReference type="Proteomes" id="UP001194696">
    <property type="component" value="Unassembled WGS sequence"/>
</dbReference>
<dbReference type="InterPro" id="IPR036390">
    <property type="entry name" value="WH_DNA-bd_sf"/>
</dbReference>
<proteinExistence type="predicted"/>
<sequence>MPLNHNDHFMVNAADPASSRRQIIEFKLSEEVLEEILNGNESIRLDLNHAKFLVGNTAYDFNHMPGISNIEVYKLPPGTKQLDLVGNISAKLKTKTVAGRRGQSPPRSEPPVPTATAAAAAAAAAASGTIVPLRTRIIQLIAQHPRGAEEKELMRMLKVGLEDLQSILSSIATYSGGRYVLRPETYKEVKIHDWKNYSAKQREIVINNASAAFDMLGLSADAPERDILRPEMIKKTSPPRVAEGNHTGNMDAGSKWRSGGGGAGSESEGFENGRIHHSGSGGSSLKPPITQKRTSAKKSPGTITSSSLSSKIKSGGKGASGSSTTKTSRREKAAAAAIMDSVRNLSAVGSLTPSSSLKPPTVGGTPGMTSSPTIAGRRPSVNGNGLPSVPRRGSEAKKSGAGSRDSGGVGNGYKIPKVSSGTTIARKPQSPSFTVPPITTQAEYESISRQFKAKYQDMISLRAQIDKKKVLFDQLGAELEHAAGTDRELELKRKVQEAFGEDVVDRKVLRRTGEPRNGISAKRAAEAIAEQNNHLSLRTLVDRYKTLHNEVDTMKRALCEAGAAQAGRTGQTEHGSGGGNG</sequence>
<feature type="compositionally biased region" description="Low complexity" evidence="1">
    <location>
        <begin position="298"/>
        <end position="313"/>
    </location>
</feature>
<comment type="caution">
    <text evidence="2">The sequence shown here is derived from an EMBL/GenBank/DDBJ whole genome shotgun (WGS) entry which is preliminary data.</text>
</comment>
<organism evidence="2 3">
    <name type="scientific">Linnemannia gamsii</name>
    <dbReference type="NCBI Taxonomy" id="64522"/>
    <lineage>
        <taxon>Eukaryota</taxon>
        <taxon>Fungi</taxon>
        <taxon>Fungi incertae sedis</taxon>
        <taxon>Mucoromycota</taxon>
        <taxon>Mortierellomycotina</taxon>
        <taxon>Mortierellomycetes</taxon>
        <taxon>Mortierellales</taxon>
        <taxon>Mortierellaceae</taxon>
        <taxon>Linnemannia</taxon>
    </lineage>
</organism>
<gene>
    <name evidence="2" type="ORF">BGZ96_011479</name>
</gene>
<feature type="region of interest" description="Disordered" evidence="1">
    <location>
        <begin position="95"/>
        <end position="115"/>
    </location>
</feature>
<dbReference type="InterPro" id="IPR042065">
    <property type="entry name" value="E3_ELL-like"/>
</dbReference>
<dbReference type="EMBL" id="JAAAIM010000808">
    <property type="protein sequence ID" value="KAG0284152.1"/>
    <property type="molecule type" value="Genomic_DNA"/>
</dbReference>
<feature type="region of interest" description="Disordered" evidence="1">
    <location>
        <begin position="349"/>
        <end position="436"/>
    </location>
</feature>
<accession>A0ABQ7JS78</accession>